<reference evidence="11" key="1">
    <citation type="submission" date="2022-07" db="EMBL/GenBank/DDBJ databases">
        <title>Phylogenomic reconstructions and comparative analyses of Kickxellomycotina fungi.</title>
        <authorList>
            <person name="Reynolds N.K."/>
            <person name="Stajich J.E."/>
            <person name="Barry K."/>
            <person name="Grigoriev I.V."/>
            <person name="Crous P."/>
            <person name="Smith M.E."/>
        </authorList>
    </citation>
    <scope>NUCLEOTIDE SEQUENCE</scope>
    <source>
        <strain evidence="11">RSA 1196</strain>
    </source>
</reference>
<feature type="compositionally biased region" description="Polar residues" evidence="9">
    <location>
        <begin position="1495"/>
        <end position="1511"/>
    </location>
</feature>
<feature type="compositionally biased region" description="Low complexity" evidence="9">
    <location>
        <begin position="968"/>
        <end position="978"/>
    </location>
</feature>
<feature type="compositionally biased region" description="Polar residues" evidence="9">
    <location>
        <begin position="667"/>
        <end position="689"/>
    </location>
</feature>
<feature type="region of interest" description="Disordered" evidence="9">
    <location>
        <begin position="85"/>
        <end position="219"/>
    </location>
</feature>
<keyword evidence="6" id="KW-0694">RNA-binding</keyword>
<dbReference type="GO" id="GO:0003729">
    <property type="term" value="F:mRNA binding"/>
    <property type="evidence" value="ECO:0007669"/>
    <property type="project" value="TreeGrafter"/>
</dbReference>
<protein>
    <recommendedName>
        <fullName evidence="10">MI domain-containing protein</fullName>
    </recommendedName>
</protein>
<comment type="caution">
    <text evidence="11">The sequence shown here is derived from an EMBL/GenBank/DDBJ whole genome shotgun (WGS) entry which is preliminary data.</text>
</comment>
<dbReference type="InterPro" id="IPR003890">
    <property type="entry name" value="MIF4G-like_typ-3"/>
</dbReference>
<feature type="compositionally biased region" description="Polar residues" evidence="9">
    <location>
        <begin position="167"/>
        <end position="184"/>
    </location>
</feature>
<feature type="compositionally biased region" description="Low complexity" evidence="9">
    <location>
        <begin position="364"/>
        <end position="374"/>
    </location>
</feature>
<evidence type="ECO:0000256" key="9">
    <source>
        <dbReference type="SAM" id="MobiDB-lite"/>
    </source>
</evidence>
<evidence type="ECO:0000313" key="12">
    <source>
        <dbReference type="Proteomes" id="UP001150925"/>
    </source>
</evidence>
<feature type="compositionally biased region" description="Acidic residues" evidence="9">
    <location>
        <begin position="767"/>
        <end position="776"/>
    </location>
</feature>
<feature type="compositionally biased region" description="Polar residues" evidence="9">
    <location>
        <begin position="482"/>
        <end position="492"/>
    </location>
</feature>
<dbReference type="GO" id="GO:0010494">
    <property type="term" value="C:cytoplasmic stress granule"/>
    <property type="evidence" value="ECO:0007669"/>
    <property type="project" value="UniProtKB-ARBA"/>
</dbReference>
<organism evidence="11 12">
    <name type="scientific">Dispira parvispora</name>
    <dbReference type="NCBI Taxonomy" id="1520584"/>
    <lineage>
        <taxon>Eukaryota</taxon>
        <taxon>Fungi</taxon>
        <taxon>Fungi incertae sedis</taxon>
        <taxon>Zoopagomycota</taxon>
        <taxon>Kickxellomycotina</taxon>
        <taxon>Dimargaritomycetes</taxon>
        <taxon>Dimargaritales</taxon>
        <taxon>Dimargaritaceae</taxon>
        <taxon>Dispira</taxon>
    </lineage>
</organism>
<evidence type="ECO:0000256" key="4">
    <source>
        <dbReference type="ARBA" id="ARBA00022540"/>
    </source>
</evidence>
<dbReference type="GO" id="GO:0003743">
    <property type="term" value="F:translation initiation factor activity"/>
    <property type="evidence" value="ECO:0007669"/>
    <property type="project" value="UniProtKB-KW"/>
</dbReference>
<evidence type="ECO:0000256" key="2">
    <source>
        <dbReference type="ARBA" id="ARBA00005775"/>
    </source>
</evidence>
<dbReference type="EMBL" id="JANBPY010000616">
    <property type="protein sequence ID" value="KAJ1965235.1"/>
    <property type="molecule type" value="Genomic_DNA"/>
</dbReference>
<dbReference type="OrthoDB" id="514777at2759"/>
<feature type="region of interest" description="Disordered" evidence="9">
    <location>
        <begin position="1371"/>
        <end position="1435"/>
    </location>
</feature>
<feature type="compositionally biased region" description="Polar residues" evidence="9">
    <location>
        <begin position="627"/>
        <end position="637"/>
    </location>
</feature>
<dbReference type="PANTHER" id="PTHR23253:SF9">
    <property type="entry name" value="EUKARYOTIC TRANSLATION INITIATION FACTOR 4 GAMMA 2"/>
    <property type="match status" value="1"/>
</dbReference>
<feature type="compositionally biased region" description="Low complexity" evidence="9">
    <location>
        <begin position="1558"/>
        <end position="1572"/>
    </location>
</feature>
<dbReference type="FunFam" id="1.25.40.180:FF:000020">
    <property type="entry name" value="Eukaryotic translation initiation factor subunit"/>
    <property type="match status" value="1"/>
</dbReference>
<keyword evidence="5" id="KW-0597">Phosphoprotein</keyword>
<feature type="compositionally biased region" description="Gly residues" evidence="9">
    <location>
        <begin position="1457"/>
        <end position="1470"/>
    </location>
</feature>
<feature type="compositionally biased region" description="Low complexity" evidence="9">
    <location>
        <begin position="465"/>
        <end position="480"/>
    </location>
</feature>
<dbReference type="InterPro" id="IPR003891">
    <property type="entry name" value="Initiation_fac_eIF4g_MI"/>
</dbReference>
<dbReference type="InterPro" id="IPR036211">
    <property type="entry name" value="eIF4G_eIF4E-bd_sf"/>
</dbReference>
<dbReference type="SMART" id="SM00544">
    <property type="entry name" value="MA3"/>
    <property type="match status" value="1"/>
</dbReference>
<feature type="region of interest" description="Disordered" evidence="9">
    <location>
        <begin position="1027"/>
        <end position="1108"/>
    </location>
</feature>
<feature type="compositionally biased region" description="Gly residues" evidence="9">
    <location>
        <begin position="979"/>
        <end position="993"/>
    </location>
</feature>
<feature type="region of interest" description="Disordered" evidence="9">
    <location>
        <begin position="715"/>
        <end position="888"/>
    </location>
</feature>
<evidence type="ECO:0000256" key="7">
    <source>
        <dbReference type="ARBA" id="ARBA00022917"/>
    </source>
</evidence>
<evidence type="ECO:0000256" key="3">
    <source>
        <dbReference type="ARBA" id="ARBA00022490"/>
    </source>
</evidence>
<feature type="compositionally biased region" description="Polar residues" evidence="9">
    <location>
        <begin position="448"/>
        <end position="460"/>
    </location>
</feature>
<feature type="compositionally biased region" description="Polar residues" evidence="9">
    <location>
        <begin position="107"/>
        <end position="119"/>
    </location>
</feature>
<dbReference type="Pfam" id="PF02854">
    <property type="entry name" value="MIF4G"/>
    <property type="match status" value="1"/>
</dbReference>
<accession>A0A9W8E2D9</accession>
<dbReference type="PANTHER" id="PTHR23253">
    <property type="entry name" value="EUKARYOTIC TRANSLATION INITIATION FACTOR 4 GAMMA"/>
    <property type="match status" value="1"/>
</dbReference>
<dbReference type="InterPro" id="IPR016024">
    <property type="entry name" value="ARM-type_fold"/>
</dbReference>
<evidence type="ECO:0000256" key="5">
    <source>
        <dbReference type="ARBA" id="ARBA00022553"/>
    </source>
</evidence>
<feature type="region of interest" description="Disordered" evidence="9">
    <location>
        <begin position="950"/>
        <end position="997"/>
    </location>
</feature>
<feature type="compositionally biased region" description="Low complexity" evidence="9">
    <location>
        <begin position="732"/>
        <end position="746"/>
    </location>
</feature>
<feature type="compositionally biased region" description="Polar residues" evidence="9">
    <location>
        <begin position="85"/>
        <end position="99"/>
    </location>
</feature>
<proteinExistence type="inferred from homology"/>
<feature type="compositionally biased region" description="Basic and acidic residues" evidence="9">
    <location>
        <begin position="310"/>
        <end position="326"/>
    </location>
</feature>
<feature type="region of interest" description="Disordered" evidence="9">
    <location>
        <begin position="235"/>
        <end position="531"/>
    </location>
</feature>
<keyword evidence="8" id="KW-0175">Coiled coil</keyword>
<sequence length="1769" mass="188681">MYSTNEYGDYYPWFVYDPYVPQPQPHPVYHPLPPQPQPYPVYPQQWIHPGGFPTDFSQSVVYPSPAYHHYPYPIDVRYPANLHSMNRIPSSPNQNQHSTPIPPANASYAQTARQPQSRNKAPVPSHPGDNPVHQRNTPIANNASQDHAASKRRTTGAALAGGKPHSENSATSSSAYNSPINTTRPRPVSFSSSTGSSVNGGGTAAKSSARSGVPVQLPSRPLSMSTASIQFGTIHQHAPTPSPPSAVTEGTPIKSGGALPEQVTKVPSVPTFGTLPSSGADKRPPSEGGNMDSSSQTTHAAGRSSAMRPPAHEGKHGKYYHGDGGRGRSASHSNYSNPHYHHNYHHGGPSHYPRGKGNDAKMVTPHPMGGMPTEGPTPPYHMGAPSGATPSSGAPGYPPAHGVMSQHPQMMHGAPNPAGHHQPYYGGYQVPPQHHAPSPGMYPYRGYSTPSRHPGNQTPHKGNMPPNFSSPSSNSTTPGSHGVSTMAPQYSSPHAIPPLHPHSTGSPHMRPRDKPPMVAPTSSTQASTGVATGTSPITGGIAGPMPPSSTAPVSHPPWPAHPSYYPQVPQGQFDPNAPQAYFRPPPPGNMYSYSPQYPMGTPQTAGSPMGMGGVVPPPAMGARLNSQASAFTPQQKVSKAIPIVNPETRKEVNVKKSSSKLDDDETPTSSGSAPLNSSAAGTVSTQVPETTKDEADSVIPKTVVLPVPRPVAIVAPSDAQAEGKPAEDKPVETPVVETVEATTTDVSPKVEETTSTAPPAEVKDVPMDVDTEVAEEEPTRSSDSEPETISVRATDLEQMKVDTPTQPAPVDSKPSSTSADALAESLGQLSLQAEPSPSQKEEAVPTVTPAPQPAKPSAPVSTTTETQGKESTAAVPVPELAPKEPVVEKPAHAAAKVMLDASNLDKVKYPPNVTSPTTEKGTLKYSRDFLLQFQSVCLDKPANLNAEVIAVDDNQSGGRDDSRRSMNSGRRGPSQSRGSGKGSGGFFDQGGMGNFSAPLRTSEERFAAATAQRNMSGGFAGGFPGPIGVGTHIGPRSVSTSHVSRGSGGMGNRDSRGSRRGDKRKPHQYNAPTPPSTEPVKPLVKSDNRWKPMSLSESNKKQGEDDIPSDEVIQRKVKSLLNKLTLEKFTSVGGQIIEFANLSVKTGNGRILELVIQLIFEKAVDEPNFSSVYALLCQHMMTRINDIKDDSMKDAKGNVLSGVPLFRRYLLSRCQIEFETGWRLETEGIDLHDPKFIMSDEYYELQKQKRRGLGLIAFIGELYKKGMLSDRVVHNCVTKLLANFKHPVEEEVESLCKLFSTCGKQIAASPNLSKAMDTYFKPIVAMSTNQELGSRFRCLLLDVIDLRKRNWEERQKKSGPKTIAEIHQDAAREKEAQMQLRKSASSTGRGMPNLQQQLGHRGHGGDRRGMRSMTSGGGDGWSTVGGGAASNASRKAGDLSKFGNLSNAKSTGPTSLGPGGALFGALGSGSRGWKDDATSGRRGGPVSSQQSSGGNTPQLSRSTSHVGTANKFSALANDGSEAKDQAADKSISPVQKSTSTRPRMQLLPRGATAGGSSVGAAAVPTPASATAPKKLSRDELTKSCKSMLREYESIKDLGEVKLCIEEMGGQSATADILDVTFSVALDLGEKFVKTATELFSELLNNQTLTRSQLVEGLSKVSESVDELSMDFPKVYQYLALVLVRTEVTPQELVTILKPLENPEVAIPPALSLLKEWIALQTENADQIKTELQKAQLNVTNYFAEDRRDAATVKRALDMQNIGDYFSVDA</sequence>
<dbReference type="Gene3D" id="1.25.40.180">
    <property type="match status" value="2"/>
</dbReference>
<feature type="compositionally biased region" description="Polar residues" evidence="9">
    <location>
        <begin position="827"/>
        <end position="838"/>
    </location>
</feature>
<evidence type="ECO:0000256" key="8">
    <source>
        <dbReference type="SAM" id="Coils"/>
    </source>
</evidence>
<gene>
    <name evidence="11" type="ORF">IWQ62_002719</name>
</gene>
<evidence type="ECO:0000256" key="1">
    <source>
        <dbReference type="ARBA" id="ARBA00004496"/>
    </source>
</evidence>
<feature type="compositionally biased region" description="Polar residues" evidence="9">
    <location>
        <begin position="133"/>
        <end position="147"/>
    </location>
</feature>
<feature type="region of interest" description="Disordered" evidence="9">
    <location>
        <begin position="627"/>
        <end position="697"/>
    </location>
</feature>
<comment type="similarity">
    <text evidence="2">Belongs to the eukaryotic initiation factor 4G family.</text>
</comment>
<feature type="compositionally biased region" description="Gly residues" evidence="9">
    <location>
        <begin position="1415"/>
        <end position="1428"/>
    </location>
</feature>
<feature type="coiled-coil region" evidence="8">
    <location>
        <begin position="1717"/>
        <end position="1744"/>
    </location>
</feature>
<feature type="compositionally biased region" description="Low complexity" evidence="9">
    <location>
        <begin position="1484"/>
        <end position="1494"/>
    </location>
</feature>
<feature type="compositionally biased region" description="Polar residues" evidence="9">
    <location>
        <begin position="1532"/>
        <end position="1542"/>
    </location>
</feature>
<feature type="region of interest" description="Disordered" evidence="9">
    <location>
        <begin position="1449"/>
        <end position="1576"/>
    </location>
</feature>
<keyword evidence="4" id="KW-0396">Initiation factor</keyword>
<dbReference type="SUPFAM" id="SSF48371">
    <property type="entry name" value="ARM repeat"/>
    <property type="match status" value="2"/>
</dbReference>
<keyword evidence="12" id="KW-1185">Reference proteome</keyword>
<evidence type="ECO:0000313" key="11">
    <source>
        <dbReference type="EMBL" id="KAJ1965235.1"/>
    </source>
</evidence>
<dbReference type="Pfam" id="PF02847">
    <property type="entry name" value="MA3"/>
    <property type="match status" value="1"/>
</dbReference>
<comment type="subcellular location">
    <subcellularLocation>
        <location evidence="1">Cytoplasm</location>
    </subcellularLocation>
</comment>
<dbReference type="SMART" id="SM00543">
    <property type="entry name" value="MIF4G"/>
    <property type="match status" value="1"/>
</dbReference>
<dbReference type="SUPFAM" id="SSF101489">
    <property type="entry name" value="Eukaryotic initiation factor 4f subunit eIF4g, eIF4e-binding domain"/>
    <property type="match status" value="1"/>
</dbReference>
<dbReference type="PROSITE" id="PS51366">
    <property type="entry name" value="MI"/>
    <property type="match status" value="1"/>
</dbReference>
<dbReference type="GO" id="GO:0016281">
    <property type="term" value="C:eukaryotic translation initiation factor 4F complex"/>
    <property type="evidence" value="ECO:0007669"/>
    <property type="project" value="TreeGrafter"/>
</dbReference>
<feature type="compositionally biased region" description="Polar residues" evidence="9">
    <location>
        <begin position="859"/>
        <end position="870"/>
    </location>
</feature>
<dbReference type="Proteomes" id="UP001150925">
    <property type="component" value="Unassembled WGS sequence"/>
</dbReference>
<feature type="compositionally biased region" description="Polar residues" evidence="9">
    <location>
        <begin position="1380"/>
        <end position="1398"/>
    </location>
</feature>
<evidence type="ECO:0000256" key="6">
    <source>
        <dbReference type="ARBA" id="ARBA00022884"/>
    </source>
</evidence>
<evidence type="ECO:0000259" key="10">
    <source>
        <dbReference type="PROSITE" id="PS51366"/>
    </source>
</evidence>
<dbReference type="Gene3D" id="1.20.970.30">
    <property type="entry name" value="eIF4G, eIF4E-binding domain"/>
    <property type="match status" value="1"/>
</dbReference>
<feature type="domain" description="MI" evidence="10">
    <location>
        <begin position="1579"/>
        <end position="1701"/>
    </location>
</feature>
<keyword evidence="3" id="KW-0963">Cytoplasm</keyword>
<keyword evidence="7" id="KW-0648">Protein biosynthesis</keyword>
<feature type="compositionally biased region" description="Low complexity" evidence="9">
    <location>
        <begin position="188"/>
        <end position="197"/>
    </location>
</feature>
<feature type="compositionally biased region" description="Polar residues" evidence="9">
    <location>
        <begin position="520"/>
        <end position="531"/>
    </location>
</feature>
<name>A0A9W8E2D9_9FUNG</name>